<keyword evidence="2" id="KW-1185">Reference proteome</keyword>
<dbReference type="AlphaFoldDB" id="A0A6A5YR75"/>
<evidence type="ECO:0000313" key="1">
    <source>
        <dbReference type="EMBL" id="KAF2109530.1"/>
    </source>
</evidence>
<dbReference type="Proteomes" id="UP000799770">
    <property type="component" value="Unassembled WGS sequence"/>
</dbReference>
<dbReference type="EMBL" id="ML977342">
    <property type="protein sequence ID" value="KAF2109530.1"/>
    <property type="molecule type" value="Genomic_DNA"/>
</dbReference>
<organism evidence="1 2">
    <name type="scientific">Lophiotrema nucula</name>
    <dbReference type="NCBI Taxonomy" id="690887"/>
    <lineage>
        <taxon>Eukaryota</taxon>
        <taxon>Fungi</taxon>
        <taxon>Dikarya</taxon>
        <taxon>Ascomycota</taxon>
        <taxon>Pezizomycotina</taxon>
        <taxon>Dothideomycetes</taxon>
        <taxon>Pleosporomycetidae</taxon>
        <taxon>Pleosporales</taxon>
        <taxon>Lophiotremataceae</taxon>
        <taxon>Lophiotrema</taxon>
    </lineage>
</organism>
<sequence length="98" mass="11948">MYPQSYEDEIADVKREIHELQKGIKTNEEALQYLYRVRDFTEAWPYSVQQMFRIQETHMRIWNLEVELGRMEKQLFSLKKKMEMLEQPSFAGRAFEIP</sequence>
<proteinExistence type="predicted"/>
<accession>A0A6A5YR75</accession>
<reference evidence="1" key="1">
    <citation type="journal article" date="2020" name="Stud. Mycol.">
        <title>101 Dothideomycetes genomes: a test case for predicting lifestyles and emergence of pathogens.</title>
        <authorList>
            <person name="Haridas S."/>
            <person name="Albert R."/>
            <person name="Binder M."/>
            <person name="Bloem J."/>
            <person name="Labutti K."/>
            <person name="Salamov A."/>
            <person name="Andreopoulos B."/>
            <person name="Baker S."/>
            <person name="Barry K."/>
            <person name="Bills G."/>
            <person name="Bluhm B."/>
            <person name="Cannon C."/>
            <person name="Castanera R."/>
            <person name="Culley D."/>
            <person name="Daum C."/>
            <person name="Ezra D."/>
            <person name="Gonzalez J."/>
            <person name="Henrissat B."/>
            <person name="Kuo A."/>
            <person name="Liang C."/>
            <person name="Lipzen A."/>
            <person name="Lutzoni F."/>
            <person name="Magnuson J."/>
            <person name="Mondo S."/>
            <person name="Nolan M."/>
            <person name="Ohm R."/>
            <person name="Pangilinan J."/>
            <person name="Park H.-J."/>
            <person name="Ramirez L."/>
            <person name="Alfaro M."/>
            <person name="Sun H."/>
            <person name="Tritt A."/>
            <person name="Yoshinaga Y."/>
            <person name="Zwiers L.-H."/>
            <person name="Turgeon B."/>
            <person name="Goodwin S."/>
            <person name="Spatafora J."/>
            <person name="Crous P."/>
            <person name="Grigoriev I."/>
        </authorList>
    </citation>
    <scope>NUCLEOTIDE SEQUENCE</scope>
    <source>
        <strain evidence="1">CBS 627.86</strain>
    </source>
</reference>
<name>A0A6A5YR75_9PLEO</name>
<protein>
    <submittedName>
        <fullName evidence="1">Uncharacterized protein</fullName>
    </submittedName>
</protein>
<evidence type="ECO:0000313" key="2">
    <source>
        <dbReference type="Proteomes" id="UP000799770"/>
    </source>
</evidence>
<gene>
    <name evidence="1" type="ORF">BDV96DRAFT_691945</name>
</gene>